<gene>
    <name evidence="2" type="ORF">U6N30_25815</name>
</gene>
<evidence type="ECO:0008006" key="4">
    <source>
        <dbReference type="Google" id="ProtNLM"/>
    </source>
</evidence>
<dbReference type="Proteomes" id="UP001324287">
    <property type="component" value="Chromosome"/>
</dbReference>
<protein>
    <recommendedName>
        <fullName evidence="4">AMP-dependent synthetase/ligase domain-containing protein</fullName>
    </recommendedName>
</protein>
<keyword evidence="3" id="KW-1185">Reference proteome</keyword>
<evidence type="ECO:0000313" key="3">
    <source>
        <dbReference type="Proteomes" id="UP001324287"/>
    </source>
</evidence>
<dbReference type="EMBL" id="CP141261">
    <property type="protein sequence ID" value="WRL63174.1"/>
    <property type="molecule type" value="Genomic_DNA"/>
</dbReference>
<evidence type="ECO:0000256" key="1">
    <source>
        <dbReference type="SAM" id="MobiDB-lite"/>
    </source>
</evidence>
<organism evidence="2 3">
    <name type="scientific">Blastococcus brunescens</name>
    <dbReference type="NCBI Taxonomy" id="1564165"/>
    <lineage>
        <taxon>Bacteria</taxon>
        <taxon>Bacillati</taxon>
        <taxon>Actinomycetota</taxon>
        <taxon>Actinomycetes</taxon>
        <taxon>Geodermatophilales</taxon>
        <taxon>Geodermatophilaceae</taxon>
        <taxon>Blastococcus</taxon>
    </lineage>
</organism>
<accession>A0ABZ1AX82</accession>
<evidence type="ECO:0000313" key="2">
    <source>
        <dbReference type="EMBL" id="WRL63174.1"/>
    </source>
</evidence>
<proteinExistence type="predicted"/>
<name>A0ABZ1AX82_9ACTN</name>
<reference evidence="2 3" key="1">
    <citation type="submission" date="2023-12" db="EMBL/GenBank/DDBJ databases">
        <title>Blastococcus brunescens sp. nov., an actonobacterium isolated from sandstone collected in sahara desert.</title>
        <authorList>
            <person name="Gtari M."/>
            <person name="Ghodhbane F."/>
        </authorList>
    </citation>
    <scope>NUCLEOTIDE SEQUENCE [LARGE SCALE GENOMIC DNA]</scope>
    <source>
        <strain evidence="2 3">BMG 8361</strain>
    </source>
</reference>
<sequence>MEEAGTSLAELVRAAARRRPEAPAVVAAEQRLTWAELDATVDRAAAGFAGRGLAPATGWRSSCPTGSPGCAPPSARCAPDWSSCR</sequence>
<dbReference type="Gene3D" id="3.40.50.980">
    <property type="match status" value="1"/>
</dbReference>
<dbReference type="RefSeq" id="WP_324274511.1">
    <property type="nucleotide sequence ID" value="NZ_CP141261.1"/>
</dbReference>
<feature type="region of interest" description="Disordered" evidence="1">
    <location>
        <begin position="64"/>
        <end position="85"/>
    </location>
</feature>
<dbReference type="SUPFAM" id="SSF56801">
    <property type="entry name" value="Acetyl-CoA synthetase-like"/>
    <property type="match status" value="1"/>
</dbReference>